<comment type="similarity">
    <text evidence="2">Belongs to the bacterial sugar transferase family.</text>
</comment>
<feature type="transmembrane region" description="Helical" evidence="7">
    <location>
        <begin position="280"/>
        <end position="303"/>
    </location>
</feature>
<accession>A0A1T4XEB0</accession>
<evidence type="ECO:0000313" key="10">
    <source>
        <dbReference type="Proteomes" id="UP000190027"/>
    </source>
</evidence>
<keyword evidence="5 7" id="KW-1133">Transmembrane helix</keyword>
<evidence type="ECO:0000256" key="5">
    <source>
        <dbReference type="ARBA" id="ARBA00022989"/>
    </source>
</evidence>
<keyword evidence="4 7" id="KW-0812">Transmembrane</keyword>
<dbReference type="NCBIfam" id="TIGR03025">
    <property type="entry name" value="EPS_sugtrans"/>
    <property type="match status" value="1"/>
</dbReference>
<feature type="domain" description="Bacterial sugar transferase" evidence="8">
    <location>
        <begin position="275"/>
        <end position="466"/>
    </location>
</feature>
<gene>
    <name evidence="9" type="ORF">SAMN02745704_02081</name>
</gene>
<keyword evidence="10" id="KW-1185">Reference proteome</keyword>
<feature type="transmembrane region" description="Helical" evidence="7">
    <location>
        <begin position="12"/>
        <end position="33"/>
    </location>
</feature>
<dbReference type="Gene3D" id="3.40.50.720">
    <property type="entry name" value="NAD(P)-binding Rossmann-like Domain"/>
    <property type="match status" value="1"/>
</dbReference>
<evidence type="ECO:0000256" key="1">
    <source>
        <dbReference type="ARBA" id="ARBA00004141"/>
    </source>
</evidence>
<dbReference type="Proteomes" id="UP000190027">
    <property type="component" value="Unassembled WGS sequence"/>
</dbReference>
<dbReference type="RefSeq" id="WP_078717633.1">
    <property type="nucleotide sequence ID" value="NZ_FUYC01000010.1"/>
</dbReference>
<evidence type="ECO:0000256" key="4">
    <source>
        <dbReference type="ARBA" id="ARBA00022692"/>
    </source>
</evidence>
<dbReference type="Pfam" id="PF02397">
    <property type="entry name" value="Bac_transf"/>
    <property type="match status" value="1"/>
</dbReference>
<sequence>MFAQQVHIVISFMILVEGAVVIACGYLAAYLRWLVSGYLWRADGSALVGIILFLMFVNSFMIGRMGLYSDRRPGSLFNLAWRLAVVVTVDFAALFVALFALKYDDIGRLFLLIYAALLYVSLFVARALLDVYMDRRARRGFNRRQVLVVGSDERAQAMVQALGQQRSWGHEVVGCLKPDPHAANACYDVPDLGVVADFDAVVRSHSVDEVVFVLPRDGNLAPMIEECRRLGLSYRVVPSMYDPQDPMPLSVERIQGIPTLSWNAVRINASGLFYKTVVDYLVGIVGFCLFVLVYPFVALAIKWDSPGPVLFRQPRVGQNRRIFQMYKFRSMYVDAEARKAELRQGNLMGGKDGQMFKLEHDPRITRVGAFLRRTSLDELPQFMNVLRREMSVVGTRPPTLDEVERYEDWHYRRMSMKPGITGLWQISGRNKINDFDEVVRLDLQYIDNWRFLDDLFIIWKTLFVVLRRKGAL</sequence>
<feature type="transmembrane region" description="Helical" evidence="7">
    <location>
        <begin position="79"/>
        <end position="100"/>
    </location>
</feature>
<dbReference type="AlphaFoldDB" id="A0A1T4XEB0"/>
<evidence type="ECO:0000256" key="2">
    <source>
        <dbReference type="ARBA" id="ARBA00006464"/>
    </source>
</evidence>
<feature type="transmembrane region" description="Helical" evidence="7">
    <location>
        <begin position="106"/>
        <end position="129"/>
    </location>
</feature>
<protein>
    <submittedName>
        <fullName evidence="9">Exopolysaccharide biosynthesis polyprenyl glycosylphosphotransferase</fullName>
    </submittedName>
</protein>
<dbReference type="Pfam" id="PF13727">
    <property type="entry name" value="CoA_binding_3"/>
    <property type="match status" value="1"/>
</dbReference>
<evidence type="ECO:0000256" key="6">
    <source>
        <dbReference type="ARBA" id="ARBA00023136"/>
    </source>
</evidence>
<dbReference type="OrthoDB" id="9808602at2"/>
<evidence type="ECO:0000313" key="9">
    <source>
        <dbReference type="EMBL" id="SKA87747.1"/>
    </source>
</evidence>
<evidence type="ECO:0000256" key="7">
    <source>
        <dbReference type="SAM" id="Phobius"/>
    </source>
</evidence>
<dbReference type="GO" id="GO:0016780">
    <property type="term" value="F:phosphotransferase activity, for other substituted phosphate groups"/>
    <property type="evidence" value="ECO:0007669"/>
    <property type="project" value="TreeGrafter"/>
</dbReference>
<dbReference type="PANTHER" id="PTHR30576">
    <property type="entry name" value="COLANIC BIOSYNTHESIS UDP-GLUCOSE LIPID CARRIER TRANSFERASE"/>
    <property type="match status" value="1"/>
</dbReference>
<name>A0A1T4XEB0_9BACT</name>
<feature type="transmembrane region" description="Helical" evidence="7">
    <location>
        <begin position="45"/>
        <end position="67"/>
    </location>
</feature>
<evidence type="ECO:0000259" key="8">
    <source>
        <dbReference type="Pfam" id="PF02397"/>
    </source>
</evidence>
<proteinExistence type="inferred from homology"/>
<dbReference type="PANTHER" id="PTHR30576:SF10">
    <property type="entry name" value="SLL5057 PROTEIN"/>
    <property type="match status" value="1"/>
</dbReference>
<reference evidence="9 10" key="1">
    <citation type="submission" date="2017-02" db="EMBL/GenBank/DDBJ databases">
        <authorList>
            <person name="Peterson S.W."/>
        </authorList>
    </citation>
    <scope>NUCLEOTIDE SEQUENCE [LARGE SCALE GENOMIC DNA]</scope>
    <source>
        <strain evidence="9 10">DSM 16080</strain>
    </source>
</reference>
<dbReference type="InterPro" id="IPR036291">
    <property type="entry name" value="NAD(P)-bd_dom_sf"/>
</dbReference>
<keyword evidence="3 9" id="KW-0808">Transferase</keyword>
<dbReference type="InterPro" id="IPR017475">
    <property type="entry name" value="EPS_sugar_tfrase"/>
</dbReference>
<dbReference type="STRING" id="1121449.SAMN02745704_02081"/>
<dbReference type="GO" id="GO:0016020">
    <property type="term" value="C:membrane"/>
    <property type="evidence" value="ECO:0007669"/>
    <property type="project" value="UniProtKB-SubCell"/>
</dbReference>
<keyword evidence="6 7" id="KW-0472">Membrane</keyword>
<evidence type="ECO:0000256" key="3">
    <source>
        <dbReference type="ARBA" id="ARBA00022679"/>
    </source>
</evidence>
<dbReference type="InterPro" id="IPR003362">
    <property type="entry name" value="Bact_transf"/>
</dbReference>
<comment type="subcellular location">
    <subcellularLocation>
        <location evidence="1">Membrane</location>
        <topology evidence="1">Multi-pass membrane protein</topology>
    </subcellularLocation>
</comment>
<organism evidence="9 10">
    <name type="scientific">Paucidesulfovibrio gracilis DSM 16080</name>
    <dbReference type="NCBI Taxonomy" id="1121449"/>
    <lineage>
        <taxon>Bacteria</taxon>
        <taxon>Pseudomonadati</taxon>
        <taxon>Thermodesulfobacteriota</taxon>
        <taxon>Desulfovibrionia</taxon>
        <taxon>Desulfovibrionales</taxon>
        <taxon>Desulfovibrionaceae</taxon>
        <taxon>Paucidesulfovibrio</taxon>
    </lineage>
</organism>
<dbReference type="EMBL" id="FUYC01000010">
    <property type="protein sequence ID" value="SKA87747.1"/>
    <property type="molecule type" value="Genomic_DNA"/>
</dbReference>
<dbReference type="SUPFAM" id="SSF51735">
    <property type="entry name" value="NAD(P)-binding Rossmann-fold domains"/>
    <property type="match status" value="1"/>
</dbReference>